<reference evidence="4" key="1">
    <citation type="submission" date="2021-03" db="EMBL/GenBank/DDBJ databases">
        <title>Genome of Cognatishimia sp. F0-27.</title>
        <authorList>
            <person name="Ping X."/>
        </authorList>
    </citation>
    <scope>NUCLEOTIDE SEQUENCE [LARGE SCALE GENOMIC DNA]</scope>
    <source>
        <strain evidence="4">E313</strain>
    </source>
</reference>
<keyword evidence="1" id="KW-0472">Membrane</keyword>
<comment type="caution">
    <text evidence="3">The sequence shown here is derived from an EMBL/GenBank/DDBJ whole genome shotgun (WGS) entry which is preliminary data.</text>
</comment>
<dbReference type="PANTHER" id="PTHR12277:SF81">
    <property type="entry name" value="PROTEIN ABHD13"/>
    <property type="match status" value="1"/>
</dbReference>
<dbReference type="EMBL" id="JAFMPT010000004">
    <property type="protein sequence ID" value="MCC1483928.1"/>
    <property type="molecule type" value="Genomic_DNA"/>
</dbReference>
<reference evidence="4" key="2">
    <citation type="submission" date="2023-07" db="EMBL/GenBank/DDBJ databases">
        <title>Genome of Winogradskyella sp. E313.</title>
        <authorList>
            <person name="Zhou Y."/>
        </authorList>
    </citation>
    <scope>NUCLEOTIDE SEQUENCE [LARGE SCALE GENOMIC DNA]</scope>
    <source>
        <strain evidence="4">E313</strain>
    </source>
</reference>
<gene>
    <name evidence="3" type="ORF">J1C55_04940</name>
</gene>
<keyword evidence="1" id="KW-0812">Transmembrane</keyword>
<proteinExistence type="predicted"/>
<sequence length="273" mass="31669">MSFTVQKTQRNRIKKFVYLILGLYIIMGISLSFFQEKLLFLPTVLEQDHKFKFSQPFEELFLKANDGSQLNALHFKVENSKGVILYFHGNAGDLQRWGEITQHFTRFNYDVLVMDYRGFGKSTGAISETALYEDAQLFYNYVSNIYSGDDIIIYGRSLGTGIATKIASENKIKHLILETPYTSITDIAKHRFPIFPVKLLLKYKMPTYQFIRNVDSPITIFHGTEDKVVPYKFGKKLDDLNLPNLNFVTIDKGEHNNLIEFNSYQQKIEELLK</sequence>
<evidence type="ECO:0000259" key="2">
    <source>
        <dbReference type="Pfam" id="PF12146"/>
    </source>
</evidence>
<name>A0ABS8EL93_9FLAO</name>
<evidence type="ECO:0000313" key="3">
    <source>
        <dbReference type="EMBL" id="MCC1483928.1"/>
    </source>
</evidence>
<dbReference type="InterPro" id="IPR022742">
    <property type="entry name" value="Hydrolase_4"/>
</dbReference>
<dbReference type="Proteomes" id="UP000778797">
    <property type="component" value="Unassembled WGS sequence"/>
</dbReference>
<protein>
    <submittedName>
        <fullName evidence="3">Alpha/beta hydrolase</fullName>
    </submittedName>
</protein>
<organism evidence="3 4">
    <name type="scientific">Winogradskyella immobilis</name>
    <dbReference type="NCBI Taxonomy" id="2816852"/>
    <lineage>
        <taxon>Bacteria</taxon>
        <taxon>Pseudomonadati</taxon>
        <taxon>Bacteroidota</taxon>
        <taxon>Flavobacteriia</taxon>
        <taxon>Flavobacteriales</taxon>
        <taxon>Flavobacteriaceae</taxon>
        <taxon>Winogradskyella</taxon>
    </lineage>
</organism>
<evidence type="ECO:0000256" key="1">
    <source>
        <dbReference type="SAM" id="Phobius"/>
    </source>
</evidence>
<keyword evidence="1" id="KW-1133">Transmembrane helix</keyword>
<dbReference type="Pfam" id="PF12146">
    <property type="entry name" value="Hydrolase_4"/>
    <property type="match status" value="1"/>
</dbReference>
<dbReference type="PANTHER" id="PTHR12277">
    <property type="entry name" value="ALPHA/BETA HYDROLASE DOMAIN-CONTAINING PROTEIN"/>
    <property type="match status" value="1"/>
</dbReference>
<feature type="domain" description="Serine aminopeptidase S33" evidence="2">
    <location>
        <begin position="79"/>
        <end position="187"/>
    </location>
</feature>
<accession>A0ABS8EL93</accession>
<dbReference type="GO" id="GO:0016787">
    <property type="term" value="F:hydrolase activity"/>
    <property type="evidence" value="ECO:0007669"/>
    <property type="project" value="UniProtKB-KW"/>
</dbReference>
<feature type="transmembrane region" description="Helical" evidence="1">
    <location>
        <begin position="16"/>
        <end position="34"/>
    </location>
</feature>
<keyword evidence="3" id="KW-0378">Hydrolase</keyword>
<dbReference type="Gene3D" id="3.40.50.1820">
    <property type="entry name" value="alpha/beta hydrolase"/>
    <property type="match status" value="1"/>
</dbReference>
<evidence type="ECO:0000313" key="4">
    <source>
        <dbReference type="Proteomes" id="UP000778797"/>
    </source>
</evidence>
<keyword evidence="4" id="KW-1185">Reference proteome</keyword>
<dbReference type="InterPro" id="IPR029058">
    <property type="entry name" value="AB_hydrolase_fold"/>
</dbReference>
<dbReference type="SUPFAM" id="SSF53474">
    <property type="entry name" value="alpha/beta-Hydrolases"/>
    <property type="match status" value="1"/>
</dbReference>